<comment type="caution">
    <text evidence="2">The sequence shown here is derived from an EMBL/GenBank/DDBJ whole genome shotgun (WGS) entry which is preliminary data.</text>
</comment>
<protein>
    <recommendedName>
        <fullName evidence="4">Protein TonB</fullName>
    </recommendedName>
</protein>
<accession>A0A0D1JY95</accession>
<dbReference type="EMBL" id="JXTP01000085">
    <property type="protein sequence ID" value="KIU26198.1"/>
    <property type="molecule type" value="Genomic_DNA"/>
</dbReference>
<name>A0A0D1JY95_9SPHN</name>
<dbReference type="AlphaFoldDB" id="A0A0D1JY95"/>
<feature type="compositionally biased region" description="Low complexity" evidence="1">
    <location>
        <begin position="58"/>
        <end position="77"/>
    </location>
</feature>
<feature type="region of interest" description="Disordered" evidence="1">
    <location>
        <begin position="58"/>
        <end position="157"/>
    </location>
</feature>
<organism evidence="2 3">
    <name type="scientific">Sphingomonas melonis</name>
    <dbReference type="NCBI Taxonomy" id="152682"/>
    <lineage>
        <taxon>Bacteria</taxon>
        <taxon>Pseudomonadati</taxon>
        <taxon>Pseudomonadota</taxon>
        <taxon>Alphaproteobacteria</taxon>
        <taxon>Sphingomonadales</taxon>
        <taxon>Sphingomonadaceae</taxon>
        <taxon>Sphingomonas</taxon>
    </lineage>
</organism>
<dbReference type="Proteomes" id="UP000033203">
    <property type="component" value="Unassembled WGS sequence"/>
</dbReference>
<evidence type="ECO:0008006" key="4">
    <source>
        <dbReference type="Google" id="ProtNLM"/>
    </source>
</evidence>
<gene>
    <name evidence="2" type="ORF">SR41_15665</name>
</gene>
<evidence type="ECO:0000256" key="1">
    <source>
        <dbReference type="SAM" id="MobiDB-lite"/>
    </source>
</evidence>
<evidence type="ECO:0000313" key="2">
    <source>
        <dbReference type="EMBL" id="KIU26198.1"/>
    </source>
</evidence>
<sequence length="257" mass="27418">MRSYQPSSDRRRALSLALTIAAHLLLVWLLIHLAPVFDVQKEPGRSLTVNMLPIGDNQSTATKSAKAPARAAQASRRTAPEPPAAPRPPADDTPVPPPVETPFPGYLVLSRNDFRASDVGKMPSTRSGGSAGKQLAAADGQGDGDAGETSASAGIGPGGQRLYAAEWYVRPSASQTGPYMPRELPAGSWGEIACKTAPNYRVEDCVQLGDSRPGLGLARALREAAWQFKVRPPRINGKPQIGAWVRIHYDIVDRDPG</sequence>
<dbReference type="PATRIC" id="fig|1549858.7.peg.513"/>
<reference evidence="2 3" key="1">
    <citation type="submission" date="2015-01" db="EMBL/GenBank/DDBJ databases">
        <title>Genome of Sphingomonas taxi strain 30a.</title>
        <authorList>
            <person name="Eevers N."/>
            <person name="Van Hamme J."/>
            <person name="Bottos E."/>
            <person name="Weyens N."/>
            <person name="Vangronsveld J."/>
        </authorList>
    </citation>
    <scope>NUCLEOTIDE SEQUENCE [LARGE SCALE GENOMIC DNA]</scope>
    <source>
        <strain evidence="2 3">30a</strain>
    </source>
</reference>
<proteinExistence type="predicted"/>
<evidence type="ECO:0000313" key="3">
    <source>
        <dbReference type="Proteomes" id="UP000033203"/>
    </source>
</evidence>